<gene>
    <name evidence="4 5" type="primary">LOC101848403</name>
</gene>
<reference evidence="4 5" key="1">
    <citation type="submission" date="2025-05" db="UniProtKB">
        <authorList>
            <consortium name="RefSeq"/>
        </authorList>
    </citation>
    <scope>IDENTIFICATION</scope>
</reference>
<evidence type="ECO:0000313" key="3">
    <source>
        <dbReference type="Proteomes" id="UP000694888"/>
    </source>
</evidence>
<evidence type="ECO:0000256" key="2">
    <source>
        <dbReference type="SAM" id="MobiDB-lite"/>
    </source>
</evidence>
<organism evidence="3 4">
    <name type="scientific">Aplysia californica</name>
    <name type="common">California sea hare</name>
    <dbReference type="NCBI Taxonomy" id="6500"/>
    <lineage>
        <taxon>Eukaryota</taxon>
        <taxon>Metazoa</taxon>
        <taxon>Spiralia</taxon>
        <taxon>Lophotrochozoa</taxon>
        <taxon>Mollusca</taxon>
        <taxon>Gastropoda</taxon>
        <taxon>Heterobranchia</taxon>
        <taxon>Euthyneura</taxon>
        <taxon>Tectipleura</taxon>
        <taxon>Aplysiida</taxon>
        <taxon>Aplysioidea</taxon>
        <taxon>Aplysiidae</taxon>
        <taxon>Aplysia</taxon>
    </lineage>
</organism>
<dbReference type="RefSeq" id="XP_005112624.2">
    <property type="nucleotide sequence ID" value="XM_005112567.3"/>
</dbReference>
<proteinExistence type="predicted"/>
<evidence type="ECO:0000256" key="1">
    <source>
        <dbReference type="SAM" id="Coils"/>
    </source>
</evidence>
<sequence>MERFFQWLKEARARGLQQEVFLSIWEKEQQVLQHREEARVLELRLKQENRAENGLESESTVSSQLELMMQRQFQEQKTVMRVLVQEELDGVKQQLKDMNSKLQSVEGALRKLQSERPEEMKRMKKTATALARVEEQLIKFQATFQMMPDEAAMSENSEPLSLHSVESVKLMETSQETGQKLAGIKKDKSALSNDPTPVTIKGGLQQDDSPRLSPLQRREKSSSPAPIPTPIQPLAPLTIPQPNPTLSLPPTPSNWKIGTTSGALSQEMFTTVVKRSRRPGGNSHGDAGEHGPSINILPKDGAEIFIDKVADFASKGLDHHSDYFYTRGKPCKVRMRIWFSKQGRLGVSLLVAPGELDDQHKWPLIFSGWGSVFNKGSGQFTRLWEVESTLLDRAAEGSEYLVGVSILLSSSRNPVKDVTFDVLMKKRFAEGDMLIVWTVRADPSDKEVVGPAAILGSEQQPPVGDNVRGMEPPLQQPFMW</sequence>
<feature type="region of interest" description="Disordered" evidence="2">
    <location>
        <begin position="171"/>
        <end position="250"/>
    </location>
</feature>
<keyword evidence="1" id="KW-0175">Coiled coil</keyword>
<evidence type="ECO:0000313" key="5">
    <source>
        <dbReference type="RefSeq" id="XP_012945980.1"/>
    </source>
</evidence>
<protein>
    <submittedName>
        <fullName evidence="4 5">Uncharacterized protein LOC101848403</fullName>
    </submittedName>
</protein>
<feature type="compositionally biased region" description="Pro residues" evidence="2">
    <location>
        <begin position="225"/>
        <end position="250"/>
    </location>
</feature>
<evidence type="ECO:0000313" key="4">
    <source>
        <dbReference type="RefSeq" id="XP_005112624.2"/>
    </source>
</evidence>
<feature type="region of interest" description="Disordered" evidence="2">
    <location>
        <begin position="459"/>
        <end position="480"/>
    </location>
</feature>
<dbReference type="RefSeq" id="XP_012945980.1">
    <property type="nucleotide sequence ID" value="XM_013090526.2"/>
</dbReference>
<dbReference type="Proteomes" id="UP000694888">
    <property type="component" value="Unplaced"/>
</dbReference>
<keyword evidence="3" id="KW-1185">Reference proteome</keyword>
<feature type="coiled-coil region" evidence="1">
    <location>
        <begin position="31"/>
        <end position="115"/>
    </location>
</feature>
<accession>A0ABM0KA60</accession>
<name>A0ABM0KA60_APLCA</name>
<dbReference type="GeneID" id="101848403"/>